<dbReference type="InterPro" id="IPR011009">
    <property type="entry name" value="Kinase-like_dom_sf"/>
</dbReference>
<dbReference type="Proteomes" id="UP000694892">
    <property type="component" value="Chromosome 8S"/>
</dbReference>
<protein>
    <recommendedName>
        <fullName evidence="8">AGC-kinase C-terminal domain-containing protein</fullName>
    </recommendedName>
</protein>
<dbReference type="GO" id="GO:0004674">
    <property type="term" value="F:protein serine/threonine kinase activity"/>
    <property type="evidence" value="ECO:0007669"/>
    <property type="project" value="UniProtKB-KW"/>
</dbReference>
<organism evidence="6 7">
    <name type="scientific">Xenopus laevis</name>
    <name type="common">African clawed frog</name>
    <dbReference type="NCBI Taxonomy" id="8355"/>
    <lineage>
        <taxon>Eukaryota</taxon>
        <taxon>Metazoa</taxon>
        <taxon>Chordata</taxon>
        <taxon>Craniata</taxon>
        <taxon>Vertebrata</taxon>
        <taxon>Euteleostomi</taxon>
        <taxon>Amphibia</taxon>
        <taxon>Batrachia</taxon>
        <taxon>Anura</taxon>
        <taxon>Pipoidea</taxon>
        <taxon>Pipidae</taxon>
        <taxon>Xenopodinae</taxon>
        <taxon>Xenopus</taxon>
        <taxon>Xenopus</taxon>
    </lineage>
</organism>
<evidence type="ECO:0000256" key="1">
    <source>
        <dbReference type="ARBA" id="ARBA00022527"/>
    </source>
</evidence>
<name>A0A974C4U0_XENLA</name>
<dbReference type="EMBL" id="CM004481">
    <property type="protein sequence ID" value="OCT66462.1"/>
    <property type="molecule type" value="Genomic_DNA"/>
</dbReference>
<dbReference type="PANTHER" id="PTHR24351">
    <property type="entry name" value="RIBOSOMAL PROTEIN S6 KINASE"/>
    <property type="match status" value="1"/>
</dbReference>
<evidence type="ECO:0000313" key="7">
    <source>
        <dbReference type="Proteomes" id="UP000694892"/>
    </source>
</evidence>
<sequence>MTFLHLQLPFDDEEDSSGVQFNIMCEMPKYPLTLPAYVRDILQGLLTKTPALRLGSTIEGAHAVMERPFFYGMDWEALRRKEIKPMFIIPDTGSDSDELELGSWKL</sequence>
<dbReference type="AlphaFoldDB" id="A0A974C4U0"/>
<evidence type="ECO:0008006" key="8">
    <source>
        <dbReference type="Google" id="ProtNLM"/>
    </source>
</evidence>
<keyword evidence="4" id="KW-0418">Kinase</keyword>
<evidence type="ECO:0000313" key="6">
    <source>
        <dbReference type="EMBL" id="OCT66462.1"/>
    </source>
</evidence>
<evidence type="ECO:0000256" key="3">
    <source>
        <dbReference type="ARBA" id="ARBA00022741"/>
    </source>
</evidence>
<dbReference type="GO" id="GO:0005524">
    <property type="term" value="F:ATP binding"/>
    <property type="evidence" value="ECO:0007669"/>
    <property type="project" value="UniProtKB-KW"/>
</dbReference>
<proteinExistence type="predicted"/>
<dbReference type="SUPFAM" id="SSF56112">
    <property type="entry name" value="Protein kinase-like (PK-like)"/>
    <property type="match status" value="1"/>
</dbReference>
<keyword evidence="1" id="KW-0723">Serine/threonine-protein kinase</keyword>
<keyword evidence="2" id="KW-0808">Transferase</keyword>
<evidence type="ECO:0000256" key="5">
    <source>
        <dbReference type="ARBA" id="ARBA00022840"/>
    </source>
</evidence>
<reference evidence="7" key="1">
    <citation type="journal article" date="2016" name="Nature">
        <title>Genome evolution in the allotetraploid frog Xenopus laevis.</title>
        <authorList>
            <person name="Session A.M."/>
            <person name="Uno Y."/>
            <person name="Kwon T."/>
            <person name="Chapman J.A."/>
            <person name="Toyoda A."/>
            <person name="Takahashi S."/>
            <person name="Fukui A."/>
            <person name="Hikosaka A."/>
            <person name="Suzuki A."/>
            <person name="Kondo M."/>
            <person name="van Heeringen S.J."/>
            <person name="Quigley I."/>
            <person name="Heinz S."/>
            <person name="Ogino H."/>
            <person name="Ochi H."/>
            <person name="Hellsten U."/>
            <person name="Lyons J.B."/>
            <person name="Simakov O."/>
            <person name="Putnam N."/>
            <person name="Stites J."/>
            <person name="Kuroki Y."/>
            <person name="Tanaka T."/>
            <person name="Michiue T."/>
            <person name="Watanabe M."/>
            <person name="Bogdanovic O."/>
            <person name="Lister R."/>
            <person name="Georgiou G."/>
            <person name="Paranjpe S.S."/>
            <person name="van Kruijsbergen I."/>
            <person name="Shu S."/>
            <person name="Carlson J."/>
            <person name="Kinoshita T."/>
            <person name="Ohta Y."/>
            <person name="Mawaribuchi S."/>
            <person name="Jenkins J."/>
            <person name="Grimwood J."/>
            <person name="Schmutz J."/>
            <person name="Mitros T."/>
            <person name="Mozaffari S.V."/>
            <person name="Suzuki Y."/>
            <person name="Haramoto Y."/>
            <person name="Yamamoto T.S."/>
            <person name="Takagi C."/>
            <person name="Heald R."/>
            <person name="Miller K."/>
            <person name="Haudenschild C."/>
            <person name="Kitzman J."/>
            <person name="Nakayama T."/>
            <person name="Izutsu Y."/>
            <person name="Robert J."/>
            <person name="Fortriede J."/>
            <person name="Burns K."/>
            <person name="Lotay V."/>
            <person name="Karimi K."/>
            <person name="Yasuoka Y."/>
            <person name="Dichmann D.S."/>
            <person name="Flajnik M.F."/>
            <person name="Houston D.W."/>
            <person name="Shendure J."/>
            <person name="DuPasquier L."/>
            <person name="Vize P.D."/>
            <person name="Zorn A.M."/>
            <person name="Ito M."/>
            <person name="Marcotte E.M."/>
            <person name="Wallingford J.B."/>
            <person name="Ito Y."/>
            <person name="Asashima M."/>
            <person name="Ueno N."/>
            <person name="Matsuda Y."/>
            <person name="Veenstra G.J."/>
            <person name="Fujiyama A."/>
            <person name="Harland R.M."/>
            <person name="Taira M."/>
            <person name="Rokhsar D.S."/>
        </authorList>
    </citation>
    <scope>NUCLEOTIDE SEQUENCE [LARGE SCALE GENOMIC DNA]</scope>
    <source>
        <strain evidence="7">J</strain>
    </source>
</reference>
<keyword evidence="5" id="KW-0067">ATP-binding</keyword>
<evidence type="ECO:0000256" key="4">
    <source>
        <dbReference type="ARBA" id="ARBA00022777"/>
    </source>
</evidence>
<gene>
    <name evidence="6" type="ORF">XELAEV_18042712mg</name>
</gene>
<keyword evidence="3" id="KW-0547">Nucleotide-binding</keyword>
<evidence type="ECO:0000256" key="2">
    <source>
        <dbReference type="ARBA" id="ARBA00022679"/>
    </source>
</evidence>
<dbReference type="Gene3D" id="1.10.510.10">
    <property type="entry name" value="Transferase(Phosphotransferase) domain 1"/>
    <property type="match status" value="1"/>
</dbReference>
<accession>A0A974C4U0</accession>